<evidence type="ECO:0000256" key="10">
    <source>
        <dbReference type="PIRSR" id="PIRSR001399-3"/>
    </source>
</evidence>
<dbReference type="PIRSF" id="PIRSF001399">
    <property type="entry name" value="DHquinase_II"/>
    <property type="match status" value="1"/>
</dbReference>
<dbReference type="PANTHER" id="PTHR21272">
    <property type="entry name" value="CATABOLIC 3-DEHYDROQUINASE"/>
    <property type="match status" value="1"/>
</dbReference>
<keyword evidence="6 7" id="KW-0456">Lyase</keyword>
<accession>A0A399DTJ3</accession>
<dbReference type="Pfam" id="PF01220">
    <property type="entry name" value="DHquinase_II"/>
    <property type="match status" value="1"/>
</dbReference>
<reference evidence="11 12" key="1">
    <citation type="submission" date="2018-08" db="EMBL/GenBank/DDBJ databases">
        <title>Meiothermus cateniformans JCM 15151 genome sequencing project.</title>
        <authorList>
            <person name="Da Costa M.S."/>
            <person name="Albuquerque L."/>
            <person name="Raposo P."/>
            <person name="Froufe H.J.C."/>
            <person name="Barroso C.S."/>
            <person name="Egas C."/>
        </authorList>
    </citation>
    <scope>NUCLEOTIDE SEQUENCE [LARGE SCALE GENOMIC DNA]</scope>
    <source>
        <strain evidence="11 12">JCM 15151</strain>
    </source>
</reference>
<keyword evidence="7" id="KW-0028">Amino-acid biosynthesis</keyword>
<evidence type="ECO:0000256" key="8">
    <source>
        <dbReference type="PIRSR" id="PIRSR001399-1"/>
    </source>
</evidence>
<dbReference type="GO" id="GO:0009423">
    <property type="term" value="P:chorismate biosynthetic process"/>
    <property type="evidence" value="ECO:0007669"/>
    <property type="project" value="UniProtKB-UniRule"/>
</dbReference>
<comment type="pathway">
    <text evidence="2 7">Metabolic intermediate biosynthesis; chorismate biosynthesis; chorismate from D-erythrose 4-phosphate and phosphoenolpyruvate: step 3/7.</text>
</comment>
<evidence type="ECO:0000256" key="5">
    <source>
        <dbReference type="ARBA" id="ARBA00012060"/>
    </source>
</evidence>
<feature type="site" description="Transition state stabilizer" evidence="7 10">
    <location>
        <position position="16"/>
    </location>
</feature>
<dbReference type="CDD" id="cd00466">
    <property type="entry name" value="DHQase_II"/>
    <property type="match status" value="1"/>
</dbReference>
<evidence type="ECO:0000313" key="11">
    <source>
        <dbReference type="EMBL" id="RIH75376.1"/>
    </source>
</evidence>
<dbReference type="HAMAP" id="MF_00169">
    <property type="entry name" value="AroQ"/>
    <property type="match status" value="1"/>
</dbReference>
<evidence type="ECO:0000256" key="1">
    <source>
        <dbReference type="ARBA" id="ARBA00001864"/>
    </source>
</evidence>
<feature type="binding site" evidence="7 9">
    <location>
        <begin position="100"/>
        <end position="101"/>
    </location>
    <ligand>
        <name>substrate</name>
    </ligand>
</feature>
<feature type="binding site" evidence="7 9">
    <location>
        <position position="86"/>
    </location>
    <ligand>
        <name>substrate</name>
    </ligand>
</feature>
<dbReference type="InterPro" id="IPR018509">
    <property type="entry name" value="DHquinase_II_CS"/>
</dbReference>
<evidence type="ECO:0000256" key="6">
    <source>
        <dbReference type="ARBA" id="ARBA00023239"/>
    </source>
</evidence>
<dbReference type="InterPro" id="IPR036441">
    <property type="entry name" value="DHquinase_II_sf"/>
</dbReference>
<evidence type="ECO:0000256" key="3">
    <source>
        <dbReference type="ARBA" id="ARBA00011037"/>
    </source>
</evidence>
<evidence type="ECO:0000256" key="4">
    <source>
        <dbReference type="ARBA" id="ARBA00011193"/>
    </source>
</evidence>
<evidence type="ECO:0000256" key="9">
    <source>
        <dbReference type="PIRSR" id="PIRSR001399-2"/>
    </source>
</evidence>
<dbReference type="EMBL" id="QWKX01000069">
    <property type="protein sequence ID" value="RIH75376.1"/>
    <property type="molecule type" value="Genomic_DNA"/>
</dbReference>
<dbReference type="Gene3D" id="3.40.50.9100">
    <property type="entry name" value="Dehydroquinase, class II"/>
    <property type="match status" value="1"/>
</dbReference>
<keyword evidence="7" id="KW-0057">Aromatic amino acid biosynthesis</keyword>
<comment type="catalytic activity">
    <reaction evidence="1 7">
        <text>3-dehydroquinate = 3-dehydroshikimate + H2O</text>
        <dbReference type="Rhea" id="RHEA:21096"/>
        <dbReference type="ChEBI" id="CHEBI:15377"/>
        <dbReference type="ChEBI" id="CHEBI:16630"/>
        <dbReference type="ChEBI" id="CHEBI:32364"/>
        <dbReference type="EC" id="4.2.1.10"/>
    </reaction>
</comment>
<organism evidence="11 12">
    <name type="scientific">Meiothermus taiwanensis</name>
    <dbReference type="NCBI Taxonomy" id="172827"/>
    <lineage>
        <taxon>Bacteria</taxon>
        <taxon>Thermotogati</taxon>
        <taxon>Deinococcota</taxon>
        <taxon>Deinococci</taxon>
        <taxon>Thermales</taxon>
        <taxon>Thermaceae</taxon>
        <taxon>Meiothermus</taxon>
    </lineage>
</organism>
<comment type="function">
    <text evidence="7">Catalyzes a trans-dehydration via an enolate intermediate.</text>
</comment>
<dbReference type="GO" id="GO:0019631">
    <property type="term" value="P:quinate catabolic process"/>
    <property type="evidence" value="ECO:0007669"/>
    <property type="project" value="TreeGrafter"/>
</dbReference>
<comment type="caution">
    <text evidence="11">The sequence shown here is derived from an EMBL/GenBank/DDBJ whole genome shotgun (WGS) entry which is preliminary data.</text>
</comment>
<feature type="active site" description="Proton donor" evidence="7 8">
    <location>
        <position position="99"/>
    </location>
</feature>
<dbReference type="NCBIfam" id="NF003805">
    <property type="entry name" value="PRK05395.1-2"/>
    <property type="match status" value="1"/>
</dbReference>
<gene>
    <name evidence="7 11" type="primary">aroQ</name>
    <name evidence="11" type="ORF">Mcate_02262</name>
</gene>
<evidence type="ECO:0000313" key="12">
    <source>
        <dbReference type="Proteomes" id="UP000266089"/>
    </source>
</evidence>
<feature type="binding site" evidence="7 9">
    <location>
        <position position="73"/>
    </location>
    <ligand>
        <name>substrate</name>
    </ligand>
</feature>
<dbReference type="AlphaFoldDB" id="A0A399DTJ3"/>
<sequence>MILILNGPNLNLLGRREPGIYGHTTLEELEELCEAWGAELGLGVACRQSNFEGQLVEWIQQAADEGFRAIVLNPGALTHYSVALLDALRAQTLPVVEVHLSNIHAREEYRRHSVTAMGARGIVSGFGPMSYKMALVYLADLLEAQP</sequence>
<comment type="subunit">
    <text evidence="4 7">Homododecamer.</text>
</comment>
<dbReference type="UniPathway" id="UPA00053">
    <property type="reaction ID" value="UER00086"/>
</dbReference>
<dbReference type="PROSITE" id="PS01029">
    <property type="entry name" value="DEHYDROQUINASE_II"/>
    <property type="match status" value="1"/>
</dbReference>
<feature type="active site" description="Proton acceptor" evidence="7 8">
    <location>
        <position position="21"/>
    </location>
</feature>
<proteinExistence type="inferred from homology"/>
<dbReference type="Proteomes" id="UP000266089">
    <property type="component" value="Unassembled WGS sequence"/>
</dbReference>
<dbReference type="NCBIfam" id="NF003806">
    <property type="entry name" value="PRK05395.1-3"/>
    <property type="match status" value="1"/>
</dbReference>
<dbReference type="GO" id="GO:0008652">
    <property type="term" value="P:amino acid biosynthetic process"/>
    <property type="evidence" value="ECO:0007669"/>
    <property type="project" value="UniProtKB-KW"/>
</dbReference>
<dbReference type="NCBIfam" id="NF003807">
    <property type="entry name" value="PRK05395.1-4"/>
    <property type="match status" value="1"/>
</dbReference>
<protein>
    <recommendedName>
        <fullName evidence="5 7">3-dehydroquinate dehydratase</fullName>
        <shortName evidence="7">3-dehydroquinase</shortName>
        <ecNumber evidence="5 7">4.2.1.10</ecNumber>
    </recommendedName>
    <alternativeName>
        <fullName evidence="7">Type II DHQase</fullName>
    </alternativeName>
</protein>
<evidence type="ECO:0000256" key="2">
    <source>
        <dbReference type="ARBA" id="ARBA00004902"/>
    </source>
</evidence>
<dbReference type="SUPFAM" id="SSF52304">
    <property type="entry name" value="Type II 3-dehydroquinate dehydratase"/>
    <property type="match status" value="1"/>
</dbReference>
<dbReference type="EC" id="4.2.1.10" evidence="5 7"/>
<dbReference type="GO" id="GO:0003855">
    <property type="term" value="F:3-dehydroquinate dehydratase activity"/>
    <property type="evidence" value="ECO:0007669"/>
    <property type="project" value="UniProtKB-UniRule"/>
</dbReference>
<dbReference type="PANTHER" id="PTHR21272:SF3">
    <property type="entry name" value="CATABOLIC 3-DEHYDROQUINASE"/>
    <property type="match status" value="1"/>
</dbReference>
<dbReference type="RefSeq" id="WP_027887567.1">
    <property type="nucleotide sequence ID" value="NZ_JBHSXZ010000008.1"/>
</dbReference>
<feature type="binding site" evidence="7 9">
    <location>
        <position position="79"/>
    </location>
    <ligand>
        <name>substrate</name>
    </ligand>
</feature>
<name>A0A399DTJ3_9DEIN</name>
<dbReference type="InterPro" id="IPR001874">
    <property type="entry name" value="DHquinase_II"/>
</dbReference>
<dbReference type="GO" id="GO:0009073">
    <property type="term" value="P:aromatic amino acid family biosynthetic process"/>
    <property type="evidence" value="ECO:0007669"/>
    <property type="project" value="UniProtKB-KW"/>
</dbReference>
<feature type="binding site" evidence="7 9">
    <location>
        <position position="110"/>
    </location>
    <ligand>
        <name>substrate</name>
    </ligand>
</feature>
<comment type="similarity">
    <text evidence="3 7">Belongs to the type-II 3-dehydroquinase family.</text>
</comment>
<dbReference type="NCBIfam" id="TIGR01088">
    <property type="entry name" value="aroQ"/>
    <property type="match status" value="1"/>
</dbReference>
<dbReference type="OrthoDB" id="9790793at2"/>
<evidence type="ECO:0000256" key="7">
    <source>
        <dbReference type="HAMAP-Rule" id="MF_00169"/>
    </source>
</evidence>